<feature type="compositionally biased region" description="Acidic residues" evidence="2">
    <location>
        <begin position="94"/>
        <end position="114"/>
    </location>
</feature>
<dbReference type="InParanoid" id="A0A6P6YM79"/>
<dbReference type="KEGG" id="dpte:113799815"/>
<proteinExistence type="inferred from homology"/>
<protein>
    <submittedName>
        <fullName evidence="6">Protein AATF-like</fullName>
    </submittedName>
</protein>
<dbReference type="Pfam" id="PF08164">
    <property type="entry name" value="TRAUB"/>
    <property type="match status" value="1"/>
</dbReference>
<evidence type="ECO:0000256" key="1">
    <source>
        <dbReference type="ARBA" id="ARBA00008966"/>
    </source>
</evidence>
<reference evidence="6" key="1">
    <citation type="submission" date="2025-08" db="UniProtKB">
        <authorList>
            <consortium name="RefSeq"/>
        </authorList>
    </citation>
    <scope>IDENTIFICATION</scope>
    <source>
        <strain evidence="6">Airmid</strain>
    </source>
</reference>
<feature type="region of interest" description="Disordered" evidence="2">
    <location>
        <begin position="94"/>
        <end position="122"/>
    </location>
</feature>
<comment type="similarity">
    <text evidence="1">Belongs to the AATF family.</text>
</comment>
<evidence type="ECO:0000259" key="3">
    <source>
        <dbReference type="Pfam" id="PF08164"/>
    </source>
</evidence>
<evidence type="ECO:0000259" key="4">
    <source>
        <dbReference type="Pfam" id="PF13339"/>
    </source>
</evidence>
<dbReference type="PANTHER" id="PTHR15565">
    <property type="entry name" value="AATF PROTEIN APOPTOSIS ANTAGONIZING TRANSCRIPTION FACTOR"/>
    <property type="match status" value="1"/>
</dbReference>
<feature type="domain" description="Apoptosis-antagonizing transcription factor C-terminal" evidence="3">
    <location>
        <begin position="336"/>
        <end position="419"/>
    </location>
</feature>
<dbReference type="Proteomes" id="UP000515146">
    <property type="component" value="Unplaced"/>
</dbReference>
<keyword evidence="5" id="KW-1185">Reference proteome</keyword>
<dbReference type="RefSeq" id="XP_027206312.1">
    <property type="nucleotide sequence ID" value="XM_027350511.1"/>
</dbReference>
<dbReference type="InterPro" id="IPR012617">
    <property type="entry name" value="AATF_C"/>
</dbReference>
<sequence length="435" mass="51242">MQNKTLSEELDSLINPEPISIDIDNDGQDESTLATKIFEVNLNAEDRQYENSTISQIRRNQIRQLSSFDKRYSGKKIKRQDFIESFEHVDENIDEEEESIDDEDEYHSFDDEEDDHQHSDEDQSPILYDHKEAKQQNLNIMNDYNDELEMKAISVKNQLILYESLLNLRMKIQKILTLSNRLPLDLSILNNDEQNMEMKNQSLKGIQKLQNIFLEMDDLIHNNNDDGDLETTKMKKRKTPNSEKILAKRFCTLKQYYPEIIDEWHEKTKFVHQNINLKKFDSFNIRPSKIIDKILMDKERLINRTKIKRSQYKIIGENDDDEIDDDGHIFDDDDFYQSLLRQIIESKTSNAASSEYLSSNKITEIQRLRNKSKKLIDTKASKGRKIRYDIHEKLVNFMAPLDRTIMEDDAKNDLFKSLFGNYSIESPSTATTDDL</sequence>
<evidence type="ECO:0000313" key="6">
    <source>
        <dbReference type="RefSeq" id="XP_027206312.1"/>
    </source>
</evidence>
<dbReference type="PANTHER" id="PTHR15565:SF0">
    <property type="entry name" value="PROTEIN AATF"/>
    <property type="match status" value="1"/>
</dbReference>
<dbReference type="InterPro" id="IPR039223">
    <property type="entry name" value="AATF/Bfr2"/>
</dbReference>
<dbReference type="Pfam" id="PF13339">
    <property type="entry name" value="AATF-Che1"/>
    <property type="match status" value="1"/>
</dbReference>
<dbReference type="OrthoDB" id="5783963at2759"/>
<dbReference type="InterPro" id="IPR025160">
    <property type="entry name" value="AATF"/>
</dbReference>
<dbReference type="OMA" id="WQKTNYA"/>
<feature type="domain" description="AATF leucine zipper-containing" evidence="4">
    <location>
        <begin position="151"/>
        <end position="267"/>
    </location>
</feature>
<dbReference type="CTD" id="26574"/>
<organism evidence="5 6">
    <name type="scientific">Dermatophagoides pteronyssinus</name>
    <name type="common">European house dust mite</name>
    <dbReference type="NCBI Taxonomy" id="6956"/>
    <lineage>
        <taxon>Eukaryota</taxon>
        <taxon>Metazoa</taxon>
        <taxon>Ecdysozoa</taxon>
        <taxon>Arthropoda</taxon>
        <taxon>Chelicerata</taxon>
        <taxon>Arachnida</taxon>
        <taxon>Acari</taxon>
        <taxon>Acariformes</taxon>
        <taxon>Sarcoptiformes</taxon>
        <taxon>Astigmata</taxon>
        <taxon>Psoroptidia</taxon>
        <taxon>Analgoidea</taxon>
        <taxon>Pyroglyphidae</taxon>
        <taxon>Dermatophagoidinae</taxon>
        <taxon>Dermatophagoides</taxon>
    </lineage>
</organism>
<gene>
    <name evidence="6" type="primary">LOC113799815</name>
</gene>
<name>A0A6P6YM79_DERPT</name>
<dbReference type="GO" id="GO:0005730">
    <property type="term" value="C:nucleolus"/>
    <property type="evidence" value="ECO:0007669"/>
    <property type="project" value="TreeGrafter"/>
</dbReference>
<dbReference type="AlphaFoldDB" id="A0A6P6YM79"/>
<accession>A0A6P6YM79</accession>
<dbReference type="FunCoup" id="A0A6P6YM79">
    <property type="interactions" value="1466"/>
</dbReference>
<evidence type="ECO:0000313" key="5">
    <source>
        <dbReference type="Proteomes" id="UP000515146"/>
    </source>
</evidence>
<evidence type="ECO:0000256" key="2">
    <source>
        <dbReference type="SAM" id="MobiDB-lite"/>
    </source>
</evidence>